<dbReference type="RefSeq" id="WP_107036279.1">
    <property type="nucleotide sequence ID" value="NZ_CP098825.1"/>
</dbReference>
<dbReference type="AlphaFoldDB" id="A0A2V1IRA0"/>
<dbReference type="InterPro" id="IPR001539">
    <property type="entry name" value="Peptidase_U32"/>
</dbReference>
<keyword evidence="3" id="KW-1185">Reference proteome</keyword>
<protein>
    <submittedName>
        <fullName evidence="2">U32 family peptidase</fullName>
    </submittedName>
</protein>
<evidence type="ECO:0000259" key="1">
    <source>
        <dbReference type="Pfam" id="PF12392"/>
    </source>
</evidence>
<evidence type="ECO:0000313" key="2">
    <source>
        <dbReference type="EMBL" id="PWB07061.1"/>
    </source>
</evidence>
<organism evidence="2 3">
    <name type="scientific">Paramuribaculum intestinale</name>
    <dbReference type="NCBI Taxonomy" id="2094151"/>
    <lineage>
        <taxon>Bacteria</taxon>
        <taxon>Pseudomonadati</taxon>
        <taxon>Bacteroidota</taxon>
        <taxon>Bacteroidia</taxon>
        <taxon>Bacteroidales</taxon>
        <taxon>Muribaculaceae</taxon>
        <taxon>Paramuribaculum</taxon>
    </lineage>
</organism>
<dbReference type="Pfam" id="PF12392">
    <property type="entry name" value="DUF3656"/>
    <property type="match status" value="1"/>
</dbReference>
<dbReference type="InterPro" id="IPR051454">
    <property type="entry name" value="RNA/ubiquinone_mod_enzymes"/>
</dbReference>
<dbReference type="PANTHER" id="PTHR30217:SF10">
    <property type="entry name" value="23S RRNA 5-HYDROXYCYTIDINE C2501 SYNTHASE"/>
    <property type="match status" value="1"/>
</dbReference>
<dbReference type="PANTHER" id="PTHR30217">
    <property type="entry name" value="PEPTIDASE U32 FAMILY"/>
    <property type="match status" value="1"/>
</dbReference>
<proteinExistence type="predicted"/>
<reference evidence="3" key="1">
    <citation type="submission" date="2018-02" db="EMBL/GenBank/DDBJ databases">
        <authorList>
            <person name="Clavel T."/>
            <person name="Strowig T."/>
        </authorList>
    </citation>
    <scope>NUCLEOTIDE SEQUENCE [LARGE SCALE GENOMIC DNA]</scope>
    <source>
        <strain evidence="3">DSM 100764</strain>
    </source>
</reference>
<dbReference type="EMBL" id="PUBV01000016">
    <property type="protein sequence ID" value="PWB07061.1"/>
    <property type="molecule type" value="Genomic_DNA"/>
</dbReference>
<evidence type="ECO:0000313" key="3">
    <source>
        <dbReference type="Proteomes" id="UP000244925"/>
    </source>
</evidence>
<sequence>MPRSDQAKQLELLAPARNADIAIEAIRHGADAVYIGPPSHGARHVASNSFDDLQRATDFAHRFDTRIYATVNTIVYDSELAEVERMIHQLYRCGIDALIVQDLGITRLDLPPMALHASTQCDIRTPAKAQFLQSLGFTRLVLPRELTFDEIADIAGAITIPVEVFVHGALCVSYSGDCRASQALKGRSANRGECAQICRLPFDLTGPSGEKIIERRHLLSLRDLNRLTSLDRLIEAGATSFKIEGRLKDEAYVKNVVGAYSNALNRIVDASEGTLRRSSSGTSRLTFTPDPEKSFNRGFTGYFGYGNNPQGQMASTLTPKWIGQPVGKVVRSQGNRIEANLTAELHNGDGLGYFDTNGQYTGFRLNKADGNRLFPASPTSIKPGTTLYRNTDKQWDDIMTRPTASRTISARIELYSVTGGIALRIEDEDGNYTALRLEGEFPKAQRDPLPHRAEILAKTGGTDFRIERVTDRCADIFVPAAALTELRRQAVDSLQRVRHVTYERERPGQPSDPATASPLPSTVITPSDNVANHLAHELYRQHGATAIDPAMEASGNVKPGTRLMTTRYCLRREMDRCLKTATGRLWPQQLTLQSGNIRLGLEFDCRNCRMHVVSL</sequence>
<accession>A0A2V1IRA0</accession>
<dbReference type="Proteomes" id="UP000244925">
    <property type="component" value="Unassembled WGS sequence"/>
</dbReference>
<dbReference type="InterPro" id="IPR020988">
    <property type="entry name" value="Pept_U32_collagenase"/>
</dbReference>
<comment type="caution">
    <text evidence="2">The sequence shown here is derived from an EMBL/GenBank/DDBJ whole genome shotgun (WGS) entry which is preliminary data.</text>
</comment>
<name>A0A2V1IRA0_9BACT</name>
<dbReference type="GeneID" id="93424401"/>
<dbReference type="Pfam" id="PF01136">
    <property type="entry name" value="Peptidase_U32"/>
    <property type="match status" value="1"/>
</dbReference>
<feature type="domain" description="Peptidase U32 collagenase" evidence="1">
    <location>
        <begin position="387"/>
        <end position="498"/>
    </location>
</feature>
<gene>
    <name evidence="2" type="ORF">C5O25_08315</name>
</gene>